<comment type="caution">
    <text evidence="1">The sequence shown here is derived from an EMBL/GenBank/DDBJ whole genome shotgun (WGS) entry which is preliminary data.</text>
</comment>
<proteinExistence type="predicted"/>
<name>A0A7L4ZZ09_9BACT</name>
<keyword evidence="2" id="KW-1185">Reference proteome</keyword>
<accession>A0A7L4ZZ09</accession>
<evidence type="ECO:0000313" key="2">
    <source>
        <dbReference type="Proteomes" id="UP000326380"/>
    </source>
</evidence>
<sequence length="131" mass="15475">MAERSIDREKIIAELSHEILDTSQVSDILGNSKDFPMTLIENLSIETALKYWNEQLSYEAADYVMNNLYSFWVNNEYFLQTYPFTDVAWECFQAFDAGEYYRANEDKGVSPDIKYTRPLIEDFLRKRMLIV</sequence>
<protein>
    <submittedName>
        <fullName evidence="1">Uncharacterized protein</fullName>
    </submittedName>
</protein>
<evidence type="ECO:0000313" key="1">
    <source>
        <dbReference type="EMBL" id="KAA9331597.1"/>
    </source>
</evidence>
<dbReference type="RefSeq" id="WP_151079777.1">
    <property type="nucleotide sequence ID" value="NZ_CP047647.1"/>
</dbReference>
<dbReference type="Proteomes" id="UP000326380">
    <property type="component" value="Unassembled WGS sequence"/>
</dbReference>
<gene>
    <name evidence="1" type="ORF">F0P96_15295</name>
</gene>
<reference evidence="1 2" key="1">
    <citation type="submission" date="2019-09" db="EMBL/GenBank/DDBJ databases">
        <title>Genome sequence of Hymenobacter sp. M3.</title>
        <authorList>
            <person name="Srinivasan S."/>
        </authorList>
    </citation>
    <scope>NUCLEOTIDE SEQUENCE [LARGE SCALE GENOMIC DNA]</scope>
    <source>
        <strain evidence="1 2">M3</strain>
    </source>
</reference>
<dbReference type="AlphaFoldDB" id="A0A7L4ZZ09"/>
<dbReference type="EMBL" id="VTWU01000005">
    <property type="protein sequence ID" value="KAA9331597.1"/>
    <property type="molecule type" value="Genomic_DNA"/>
</dbReference>
<organism evidence="1 2">
    <name type="scientific">Hymenobacter busanensis</name>
    <dbReference type="NCBI Taxonomy" id="2607656"/>
    <lineage>
        <taxon>Bacteria</taxon>
        <taxon>Pseudomonadati</taxon>
        <taxon>Bacteroidota</taxon>
        <taxon>Cytophagia</taxon>
        <taxon>Cytophagales</taxon>
        <taxon>Hymenobacteraceae</taxon>
        <taxon>Hymenobacter</taxon>
    </lineage>
</organism>